<gene>
    <name evidence="1" type="ORF">RRG08_060709</name>
</gene>
<comment type="caution">
    <text evidence="1">The sequence shown here is derived from an EMBL/GenBank/DDBJ whole genome shotgun (WGS) entry which is preliminary data.</text>
</comment>
<protein>
    <submittedName>
        <fullName evidence="1">Uncharacterized protein</fullName>
    </submittedName>
</protein>
<reference evidence="1" key="1">
    <citation type="journal article" date="2023" name="G3 (Bethesda)">
        <title>A reference genome for the long-term kleptoplast-retaining sea slug Elysia crispata morphotype clarki.</title>
        <authorList>
            <person name="Eastman K.E."/>
            <person name="Pendleton A.L."/>
            <person name="Shaikh M.A."/>
            <person name="Suttiyut T."/>
            <person name="Ogas R."/>
            <person name="Tomko P."/>
            <person name="Gavelis G."/>
            <person name="Widhalm J.R."/>
            <person name="Wisecaver J.H."/>
        </authorList>
    </citation>
    <scope>NUCLEOTIDE SEQUENCE</scope>
    <source>
        <strain evidence="1">ECLA1</strain>
    </source>
</reference>
<dbReference type="EMBL" id="JAWDGP010003480">
    <property type="protein sequence ID" value="KAK3773945.1"/>
    <property type="molecule type" value="Genomic_DNA"/>
</dbReference>
<proteinExistence type="predicted"/>
<keyword evidence="2" id="KW-1185">Reference proteome</keyword>
<name>A0AAE0ZQX5_9GAST</name>
<feature type="non-terminal residue" evidence="1">
    <location>
        <position position="1"/>
    </location>
</feature>
<dbReference type="Proteomes" id="UP001283361">
    <property type="component" value="Unassembled WGS sequence"/>
</dbReference>
<sequence>TRYEDWHKFSSLSHVRSIVNPNRTPLTVLYACIKRSDKKIYTLAKTPLIPIERMFERSQSIINTLDIKRDYVFNVLRRQSTTDELRPSSEELSIGILWHFVTLARFPPHTECSESPYPLVTLASKGI</sequence>
<accession>A0AAE0ZQX5</accession>
<organism evidence="1 2">
    <name type="scientific">Elysia crispata</name>
    <name type="common">lettuce slug</name>
    <dbReference type="NCBI Taxonomy" id="231223"/>
    <lineage>
        <taxon>Eukaryota</taxon>
        <taxon>Metazoa</taxon>
        <taxon>Spiralia</taxon>
        <taxon>Lophotrochozoa</taxon>
        <taxon>Mollusca</taxon>
        <taxon>Gastropoda</taxon>
        <taxon>Heterobranchia</taxon>
        <taxon>Euthyneura</taxon>
        <taxon>Panpulmonata</taxon>
        <taxon>Sacoglossa</taxon>
        <taxon>Placobranchoidea</taxon>
        <taxon>Plakobranchidae</taxon>
        <taxon>Elysia</taxon>
    </lineage>
</organism>
<dbReference type="AlphaFoldDB" id="A0AAE0ZQX5"/>
<evidence type="ECO:0000313" key="1">
    <source>
        <dbReference type="EMBL" id="KAK3773945.1"/>
    </source>
</evidence>
<evidence type="ECO:0000313" key="2">
    <source>
        <dbReference type="Proteomes" id="UP001283361"/>
    </source>
</evidence>